<sequence length="55" mass="6547">MKWLEKMNNAIDYIEDNITSDNDYIHLARTTGCSLYHFQRMFSFILDNISEEEGL</sequence>
<dbReference type="AlphaFoldDB" id="A0A8J8SBA8"/>
<evidence type="ECO:0000313" key="2">
    <source>
        <dbReference type="Proteomes" id="UP000677305"/>
    </source>
</evidence>
<protein>
    <submittedName>
        <fullName evidence="1">Helix-turn-helix transcriptional regulator</fullName>
    </submittedName>
</protein>
<reference evidence="1 2" key="1">
    <citation type="submission" date="2020-07" db="EMBL/GenBank/DDBJ databases">
        <title>Vallitalea guaymasensis genome.</title>
        <authorList>
            <person name="Postec A."/>
        </authorList>
    </citation>
    <scope>NUCLEOTIDE SEQUENCE [LARGE SCALE GENOMIC DNA]</scope>
    <source>
        <strain evidence="1 2">Ra1766G1</strain>
    </source>
</reference>
<organism evidence="1 2">
    <name type="scientific">Vallitalea guaymasensis</name>
    <dbReference type="NCBI Taxonomy" id="1185412"/>
    <lineage>
        <taxon>Bacteria</taxon>
        <taxon>Bacillati</taxon>
        <taxon>Bacillota</taxon>
        <taxon>Clostridia</taxon>
        <taxon>Lachnospirales</taxon>
        <taxon>Vallitaleaceae</taxon>
        <taxon>Vallitalea</taxon>
    </lineage>
</organism>
<dbReference type="InterPro" id="IPR009057">
    <property type="entry name" value="Homeodomain-like_sf"/>
</dbReference>
<keyword evidence="2" id="KW-1185">Reference proteome</keyword>
<dbReference type="Proteomes" id="UP000677305">
    <property type="component" value="Chromosome"/>
</dbReference>
<dbReference type="Gene3D" id="1.10.10.60">
    <property type="entry name" value="Homeodomain-like"/>
    <property type="match status" value="1"/>
</dbReference>
<gene>
    <name evidence="1" type="ORF">HYG85_04170</name>
</gene>
<dbReference type="RefSeq" id="WP_212692415.1">
    <property type="nucleotide sequence ID" value="NZ_CP058561.1"/>
</dbReference>
<dbReference type="KEGG" id="vgu:HYG85_04170"/>
<dbReference type="SUPFAM" id="SSF46689">
    <property type="entry name" value="Homeodomain-like"/>
    <property type="match status" value="1"/>
</dbReference>
<dbReference type="EMBL" id="CP058561">
    <property type="protein sequence ID" value="QUH28151.1"/>
    <property type="molecule type" value="Genomic_DNA"/>
</dbReference>
<proteinExistence type="predicted"/>
<evidence type="ECO:0000313" key="1">
    <source>
        <dbReference type="EMBL" id="QUH28151.1"/>
    </source>
</evidence>
<accession>A0A8J8SBA8</accession>
<name>A0A8J8SBA8_9FIRM</name>